<organism evidence="3 4">
    <name type="scientific">Stachybotrys chartarum (strain CBS 109288 / IBT 7711)</name>
    <name type="common">Toxic black mold</name>
    <name type="synonym">Stilbospora chartarum</name>
    <dbReference type="NCBI Taxonomy" id="1280523"/>
    <lineage>
        <taxon>Eukaryota</taxon>
        <taxon>Fungi</taxon>
        <taxon>Dikarya</taxon>
        <taxon>Ascomycota</taxon>
        <taxon>Pezizomycotina</taxon>
        <taxon>Sordariomycetes</taxon>
        <taxon>Hypocreomycetidae</taxon>
        <taxon>Hypocreales</taxon>
        <taxon>Stachybotryaceae</taxon>
        <taxon>Stachybotrys</taxon>
    </lineage>
</organism>
<evidence type="ECO:0000313" key="3">
    <source>
        <dbReference type="EMBL" id="KEY65648.1"/>
    </source>
</evidence>
<dbReference type="AlphaFoldDB" id="A0A084AK19"/>
<evidence type="ECO:0000259" key="2">
    <source>
        <dbReference type="Pfam" id="PF26571"/>
    </source>
</evidence>
<dbReference type="HOGENOM" id="CLU_109885_0_0_1"/>
<gene>
    <name evidence="3" type="ORF">S7711_07896</name>
</gene>
<evidence type="ECO:0000256" key="1">
    <source>
        <dbReference type="SAM" id="SignalP"/>
    </source>
</evidence>
<proteinExistence type="predicted"/>
<accession>A0A084AK19</accession>
<protein>
    <recommendedName>
        <fullName evidence="2">ARB-07466-like C-terminal domain-containing protein</fullName>
    </recommendedName>
</protein>
<keyword evidence="1" id="KW-0732">Signal</keyword>
<feature type="signal peptide" evidence="1">
    <location>
        <begin position="1"/>
        <end position="18"/>
    </location>
</feature>
<dbReference type="Pfam" id="PF26571">
    <property type="entry name" value="VldE"/>
    <property type="match status" value="1"/>
</dbReference>
<evidence type="ECO:0000313" key="4">
    <source>
        <dbReference type="Proteomes" id="UP000028045"/>
    </source>
</evidence>
<feature type="domain" description="ARB-07466-like C-terminal" evidence="2">
    <location>
        <begin position="117"/>
        <end position="229"/>
    </location>
</feature>
<name>A0A084AK19_STACB</name>
<dbReference type="EMBL" id="KL648692">
    <property type="protein sequence ID" value="KEY65648.1"/>
    <property type="molecule type" value="Genomic_DNA"/>
</dbReference>
<dbReference type="Proteomes" id="UP000028045">
    <property type="component" value="Unassembled WGS sequence"/>
</dbReference>
<reference evidence="3 4" key="1">
    <citation type="journal article" date="2014" name="BMC Genomics">
        <title>Comparative genome sequencing reveals chemotype-specific gene clusters in the toxigenic black mold Stachybotrys.</title>
        <authorList>
            <person name="Semeiks J."/>
            <person name="Borek D."/>
            <person name="Otwinowski Z."/>
            <person name="Grishin N.V."/>
        </authorList>
    </citation>
    <scope>NUCLEOTIDE SEQUENCE [LARGE SCALE GENOMIC DNA]</scope>
    <source>
        <strain evidence="4">CBS 109288 / IBT 7711</strain>
    </source>
</reference>
<keyword evidence="4" id="KW-1185">Reference proteome</keyword>
<feature type="chain" id="PRO_5001770967" description="ARB-07466-like C-terminal domain-containing protein" evidence="1">
    <location>
        <begin position="19"/>
        <end position="238"/>
    </location>
</feature>
<dbReference type="InterPro" id="IPR058593">
    <property type="entry name" value="ARB_07466-like_C"/>
</dbReference>
<sequence length="238" mass="24843">MRLPTATATLLLPLLALAAVDEPCYGPNGLHGVCISTTECSSGGGTSITGACPADPAGIRCCSRASCGSGGNCRWNSDCAGTSSTGLCPGPSQFRCCSSSAQGWGGYAAPRIPAVGACRQVSVNGARAIVAAFPGAVREIGCIRDCACPGSSDHCCGLATDMMIADGGGQATLSGQRMAEWVMRNRASLNLRYVIWGQKIWSPTTDGAERPWTQWRTQEDRGDLTQNHWDHVHVSYNG</sequence>
<dbReference type="OrthoDB" id="2251794at2759"/>